<dbReference type="OMA" id="HEDHCIQ"/>
<organism evidence="2 3">
    <name type="scientific">Gregarina niphandrodes</name>
    <name type="common">Septate eugregarine</name>
    <dbReference type="NCBI Taxonomy" id="110365"/>
    <lineage>
        <taxon>Eukaryota</taxon>
        <taxon>Sar</taxon>
        <taxon>Alveolata</taxon>
        <taxon>Apicomplexa</taxon>
        <taxon>Conoidasida</taxon>
        <taxon>Gregarinasina</taxon>
        <taxon>Eugregarinorida</taxon>
        <taxon>Gregarinidae</taxon>
        <taxon>Gregarina</taxon>
    </lineage>
</organism>
<dbReference type="OrthoDB" id="6375837at2759"/>
<dbReference type="AlphaFoldDB" id="A0A023B9K2"/>
<name>A0A023B9K2_GRENI</name>
<evidence type="ECO:0000256" key="1">
    <source>
        <dbReference type="SAM" id="MobiDB-lite"/>
    </source>
</evidence>
<dbReference type="GeneID" id="22911805"/>
<feature type="region of interest" description="Disordered" evidence="1">
    <location>
        <begin position="644"/>
        <end position="680"/>
    </location>
</feature>
<feature type="region of interest" description="Disordered" evidence="1">
    <location>
        <begin position="81"/>
        <end position="125"/>
    </location>
</feature>
<proteinExistence type="predicted"/>
<comment type="caution">
    <text evidence="2">The sequence shown here is derived from an EMBL/GenBank/DDBJ whole genome shotgun (WGS) entry which is preliminary data.</text>
</comment>
<dbReference type="EMBL" id="AFNH02000384">
    <property type="protein sequence ID" value="EZG72988.1"/>
    <property type="molecule type" value="Genomic_DNA"/>
</dbReference>
<gene>
    <name evidence="2" type="ORF">GNI_049650</name>
</gene>
<feature type="region of interest" description="Disordered" evidence="1">
    <location>
        <begin position="23"/>
        <end position="49"/>
    </location>
</feature>
<keyword evidence="3" id="KW-1185">Reference proteome</keyword>
<dbReference type="RefSeq" id="XP_011129683.1">
    <property type="nucleotide sequence ID" value="XM_011131381.1"/>
</dbReference>
<dbReference type="Proteomes" id="UP000019763">
    <property type="component" value="Unassembled WGS sequence"/>
</dbReference>
<feature type="compositionally biased region" description="Basic residues" evidence="1">
    <location>
        <begin position="115"/>
        <end position="124"/>
    </location>
</feature>
<reference evidence="2" key="1">
    <citation type="submission" date="2013-12" db="EMBL/GenBank/DDBJ databases">
        <authorList>
            <person name="Omoto C.K."/>
            <person name="Sibley D."/>
            <person name="Venepally P."/>
            <person name="Hadjithomas M."/>
            <person name="Karamycheva S."/>
            <person name="Brunk B."/>
            <person name="Roos D."/>
            <person name="Caler E."/>
            <person name="Lorenzi H."/>
        </authorList>
    </citation>
    <scope>NUCLEOTIDE SEQUENCE</scope>
</reference>
<dbReference type="VEuPathDB" id="CryptoDB:GNI_049650"/>
<evidence type="ECO:0000313" key="2">
    <source>
        <dbReference type="EMBL" id="EZG72988.1"/>
    </source>
</evidence>
<accession>A0A023B9K2</accession>
<evidence type="ECO:0000313" key="3">
    <source>
        <dbReference type="Proteomes" id="UP000019763"/>
    </source>
</evidence>
<feature type="compositionally biased region" description="Low complexity" evidence="1">
    <location>
        <begin position="663"/>
        <end position="673"/>
    </location>
</feature>
<protein>
    <submittedName>
        <fullName evidence="2">Oocyst wall protein</fullName>
    </submittedName>
</protein>
<dbReference type="eggNOG" id="ENOG502S1BW">
    <property type="taxonomic scope" value="Eukaryota"/>
</dbReference>
<sequence>MPPAAPPPPVNVAYLDGTVYNNPKRYKDNLGGPNGFKPKKDPIPGPPIPVAAGKPVFDIVVEPEYVPDPFPVPYPYPVEEDYDDNLYLTSGDGDNDHDRPPADQGDPLPSQSPGGRRKKPKYKRTNYIERSEPEWSCPREYTEEGRRCVQFDVVDVEIGCVDGWEYRNGECIAIDIQLPEMVCPEEFEKIGDRCTRSIIAPKQMICPENQIHTIHGCKQNVVAEPAIQCIGSTMSQGVCQRTIRMRPDPQCTLGFKLGGDERTCFKESVTSGQTTCLDQFSFDEHGMCERMVVGDVLATCPHGYTRDNFTCHRKVVHPALRTCDFGLMSEDGTCLSTKSLGRPMAACPHGAVLNAYMKCEATAKHPISKSKKKKEACDTGFKQTGDECVKTLFMEPSYSCDGGATLVGSECVSTISSAVLLSCLPGQTLDGDACYYDEATTTSTSCAPGFDLTLDGKCLKREVTNPQLACPQGYRPGVDAMCHQIEKIEATLNCPVTTSLILEDDTYICHGIETVQPDYTCPIPGLALETTATGPKCTGWQVNEPTFVCAPGFTNEGNKCVKLEAASKLPVCPAEYSLSFDSCLRELQQPALYFCPDGYVHQRKAQTCTRKKYTDLIPVCPTDMEYDKLVGECYRLKTDYEFDEPLKTGGDPPDEALKDLDVTTPSPSTEETTLAPAAEGPMGGYPPLPPMAGYPPIGHHHLAAALPPPQLTIVQQPVVVPQPAVILPQQAPVPPPPAIRVPYGVPQPVPTPVRPLEHHKVINQSMSTVINPSMYGSAGGKKHA</sequence>